<dbReference type="OrthoDB" id="8244441at2"/>
<evidence type="ECO:0000313" key="3">
    <source>
        <dbReference type="Proteomes" id="UP000598297"/>
    </source>
</evidence>
<dbReference type="Proteomes" id="UP000598297">
    <property type="component" value="Unassembled WGS sequence"/>
</dbReference>
<dbReference type="Pfam" id="PF04909">
    <property type="entry name" value="Amidohydro_2"/>
    <property type="match status" value="1"/>
</dbReference>
<organism evidence="2 3">
    <name type="scientific">Streptomyces boluensis</name>
    <dbReference type="NCBI Taxonomy" id="1775135"/>
    <lineage>
        <taxon>Bacteria</taxon>
        <taxon>Bacillati</taxon>
        <taxon>Actinomycetota</taxon>
        <taxon>Actinomycetes</taxon>
        <taxon>Kitasatosporales</taxon>
        <taxon>Streptomycetaceae</taxon>
        <taxon>Streptomyces</taxon>
    </lineage>
</organism>
<reference evidence="2" key="1">
    <citation type="submission" date="2020-01" db="EMBL/GenBank/DDBJ databases">
        <title>Whole-genome analyses of novel actinobacteria.</title>
        <authorList>
            <person name="Sahin N."/>
        </authorList>
    </citation>
    <scope>NUCLEOTIDE SEQUENCE</scope>
    <source>
        <strain evidence="2">YC537</strain>
    </source>
</reference>
<proteinExistence type="predicted"/>
<dbReference type="Gene3D" id="3.20.20.140">
    <property type="entry name" value="Metal-dependent hydrolases"/>
    <property type="match status" value="1"/>
</dbReference>
<feature type="domain" description="Amidohydrolase-related" evidence="1">
    <location>
        <begin position="191"/>
        <end position="377"/>
    </location>
</feature>
<dbReference type="EMBL" id="JAAAHS010000440">
    <property type="protein sequence ID" value="NBE56195.1"/>
    <property type="molecule type" value="Genomic_DNA"/>
</dbReference>
<dbReference type="InterPro" id="IPR032466">
    <property type="entry name" value="Metal_Hydrolase"/>
</dbReference>
<dbReference type="SUPFAM" id="SSF51556">
    <property type="entry name" value="Metallo-dependent hydrolases"/>
    <property type="match status" value="1"/>
</dbReference>
<name>A0A964UXS1_9ACTN</name>
<keyword evidence="3" id="KW-1185">Reference proteome</keyword>
<protein>
    <submittedName>
        <fullName evidence="2">Amidohydrolase family protein</fullName>
    </submittedName>
</protein>
<dbReference type="GO" id="GO:0016787">
    <property type="term" value="F:hydrolase activity"/>
    <property type="evidence" value="ECO:0007669"/>
    <property type="project" value="InterPro"/>
</dbReference>
<dbReference type="RefSeq" id="WP_161704659.1">
    <property type="nucleotide sequence ID" value="NZ_JAAAHS010000440.1"/>
</dbReference>
<evidence type="ECO:0000313" key="2">
    <source>
        <dbReference type="EMBL" id="NBE56195.1"/>
    </source>
</evidence>
<dbReference type="AlphaFoldDB" id="A0A964UXS1"/>
<accession>A0A964UXS1</accession>
<dbReference type="PANTHER" id="PTHR43383">
    <property type="entry name" value="NODULIN 6"/>
    <property type="match status" value="1"/>
</dbReference>
<gene>
    <name evidence="2" type="ORF">GUY60_33145</name>
</gene>
<dbReference type="PANTHER" id="PTHR43383:SF2">
    <property type="entry name" value="AMIDOHYDROLASE 2 FAMILY PROTEIN"/>
    <property type="match status" value="1"/>
</dbReference>
<sequence length="380" mass="40980">MRPAPDGTPEGPPLLLDQHCHGVLRTPTDRAAFEALLTESDAPAAPGTTFFDTQLGFAVRRLCPPLLGLAPHCAPRDYLDRRAELGVREVGERLVRAAGIAEFLVDTGLPGDLTTPAELAALGGGTAREIVRLETLAERLADDAGTAPDAERFLTSVDSAIRTASATAAGFKSIAAYRHGLHLDPAEPTREESLRAATAWLTDRRPGTRVTEHTLLRRLIWSAARTGRPLQLHTGFGDPDLRLRHSDPLLLDDLIRALRPTGCTLVLLHGYPYHRAAGYLAHVHPHVYADVGLSLGHTGARARAVLAETLELTPFGKLLFSTDAYGLPELYVVGAHLFREALAALASDWVASGAWSRPDADRVTQLIGAENARRVYGPYP</sequence>
<comment type="caution">
    <text evidence="2">The sequence shown here is derived from an EMBL/GenBank/DDBJ whole genome shotgun (WGS) entry which is preliminary data.</text>
</comment>
<evidence type="ECO:0000259" key="1">
    <source>
        <dbReference type="Pfam" id="PF04909"/>
    </source>
</evidence>
<dbReference type="InterPro" id="IPR006680">
    <property type="entry name" value="Amidohydro-rel"/>
</dbReference>